<reference evidence="5" key="2">
    <citation type="submission" date="2025-09" db="UniProtKB">
        <authorList>
            <consortium name="Ensembl"/>
        </authorList>
    </citation>
    <scope>IDENTIFICATION</scope>
</reference>
<dbReference type="Proteomes" id="UP000472277">
    <property type="component" value="Chromosome 5"/>
</dbReference>
<name>A0A673ZU50_SALTR</name>
<dbReference type="PANTHER" id="PTHR22803">
    <property type="entry name" value="MANNOSE, PHOSPHOLIPASE, LECTIN RECEPTOR RELATED"/>
    <property type="match status" value="1"/>
</dbReference>
<feature type="region of interest" description="Disordered" evidence="2">
    <location>
        <begin position="325"/>
        <end position="356"/>
    </location>
</feature>
<feature type="compositionally biased region" description="Basic and acidic residues" evidence="2">
    <location>
        <begin position="342"/>
        <end position="356"/>
    </location>
</feature>
<dbReference type="Ensembl" id="ENSSTUT00000051846.1">
    <property type="protein sequence ID" value="ENSSTUP00000049586.1"/>
    <property type="gene ID" value="ENSSTUG00000020936.1"/>
</dbReference>
<reference evidence="5" key="1">
    <citation type="submission" date="2025-08" db="UniProtKB">
        <authorList>
            <consortium name="Ensembl"/>
        </authorList>
    </citation>
    <scope>IDENTIFICATION</scope>
</reference>
<feature type="transmembrane region" description="Helical" evidence="3">
    <location>
        <begin position="87"/>
        <end position="108"/>
    </location>
</feature>
<keyword evidence="6" id="KW-1185">Reference proteome</keyword>
<feature type="region of interest" description="Disordered" evidence="2">
    <location>
        <begin position="1"/>
        <end position="79"/>
    </location>
</feature>
<dbReference type="InParanoid" id="A0A673ZU50"/>
<keyword evidence="1" id="KW-0430">Lectin</keyword>
<protein>
    <submittedName>
        <fullName evidence="5">Asialoglycoprotein receptor 1-like</fullName>
    </submittedName>
</protein>
<dbReference type="SMART" id="SM00034">
    <property type="entry name" value="CLECT"/>
    <property type="match status" value="1"/>
</dbReference>
<keyword evidence="3" id="KW-1133">Transmembrane helix</keyword>
<evidence type="ECO:0000313" key="6">
    <source>
        <dbReference type="Proteomes" id="UP000472277"/>
    </source>
</evidence>
<proteinExistence type="predicted"/>
<feature type="domain" description="C-type lectin" evidence="4">
    <location>
        <begin position="198"/>
        <end position="327"/>
    </location>
</feature>
<dbReference type="AlphaFoldDB" id="A0A673ZU50"/>
<keyword evidence="3" id="KW-0812">Transmembrane</keyword>
<dbReference type="InterPro" id="IPR050111">
    <property type="entry name" value="C-type_lectin/snaclec_domain"/>
</dbReference>
<dbReference type="InterPro" id="IPR016187">
    <property type="entry name" value="CTDL_fold"/>
</dbReference>
<dbReference type="PROSITE" id="PS50041">
    <property type="entry name" value="C_TYPE_LECTIN_2"/>
    <property type="match status" value="1"/>
</dbReference>
<dbReference type="GO" id="GO:0030246">
    <property type="term" value="F:carbohydrate binding"/>
    <property type="evidence" value="ECO:0007669"/>
    <property type="project" value="UniProtKB-KW"/>
</dbReference>
<gene>
    <name evidence="5" type="primary">LOC115194500</name>
</gene>
<keyword evidence="3" id="KW-0472">Membrane</keyword>
<evidence type="ECO:0000256" key="3">
    <source>
        <dbReference type="SAM" id="Phobius"/>
    </source>
</evidence>
<feature type="compositionally biased region" description="Basic and acidic residues" evidence="2">
    <location>
        <begin position="51"/>
        <end position="63"/>
    </location>
</feature>
<evidence type="ECO:0000313" key="5">
    <source>
        <dbReference type="Ensembl" id="ENSSTUP00000049586.1"/>
    </source>
</evidence>
<dbReference type="Pfam" id="PF00059">
    <property type="entry name" value="Lectin_C"/>
    <property type="match status" value="1"/>
</dbReference>
<organism evidence="5 6">
    <name type="scientific">Salmo trutta</name>
    <name type="common">Brown trout</name>
    <dbReference type="NCBI Taxonomy" id="8032"/>
    <lineage>
        <taxon>Eukaryota</taxon>
        <taxon>Metazoa</taxon>
        <taxon>Chordata</taxon>
        <taxon>Craniata</taxon>
        <taxon>Vertebrata</taxon>
        <taxon>Euteleostomi</taxon>
        <taxon>Actinopterygii</taxon>
        <taxon>Neopterygii</taxon>
        <taxon>Teleostei</taxon>
        <taxon>Protacanthopterygii</taxon>
        <taxon>Salmoniformes</taxon>
        <taxon>Salmonidae</taxon>
        <taxon>Salmoninae</taxon>
        <taxon>Salmo</taxon>
    </lineage>
</organism>
<accession>A0A673ZU50</accession>
<dbReference type="Gene3D" id="3.10.100.10">
    <property type="entry name" value="Mannose-Binding Protein A, subunit A"/>
    <property type="match status" value="1"/>
</dbReference>
<dbReference type="InterPro" id="IPR016186">
    <property type="entry name" value="C-type_lectin-like/link_sf"/>
</dbReference>
<evidence type="ECO:0000259" key="4">
    <source>
        <dbReference type="PROSITE" id="PS50041"/>
    </source>
</evidence>
<dbReference type="GeneTree" id="ENSGT01030000234575"/>
<evidence type="ECO:0000256" key="2">
    <source>
        <dbReference type="SAM" id="MobiDB-lite"/>
    </source>
</evidence>
<evidence type="ECO:0000256" key="1">
    <source>
        <dbReference type="ARBA" id="ARBA00022734"/>
    </source>
</evidence>
<sequence>MMSGEIIYSDVTFTRHQNQDTGAESEVSNGVAEREEDVTYSEVRRPGSRASEQEDPGRGRDPGNSDPTPPVGSKATIPEGGSGSVPVVTLVCLCVLLLGLAITLGVLYGSNMTSLQAEEARFAQMKDNLTGKLHELQDNYKRLQNETLIITVQRELLSSELQDCNANLTRVKDLLATIQGNQKICNTSQLCSPGWEFYNGSCYYFSKDKLTWEQSQYACIHDGGHLVIIESQQEQDFLKQRVVTLGINPYDHSPWIGLTDEKQENVWVWMDNTTLNENLKYWGSGEPNNHGPIGEVENCVRIGQTCHEKRNCWFDFPCANPSKRIYQSPPHKRASIGSLSQPRKDPEDQHRGPEDI</sequence>
<dbReference type="CDD" id="cd03590">
    <property type="entry name" value="CLECT_DC-SIGN_like"/>
    <property type="match status" value="1"/>
</dbReference>
<feature type="compositionally biased region" description="Polar residues" evidence="2">
    <location>
        <begin position="11"/>
        <end position="28"/>
    </location>
</feature>
<dbReference type="InterPro" id="IPR001304">
    <property type="entry name" value="C-type_lectin-like"/>
</dbReference>
<dbReference type="SUPFAM" id="SSF56436">
    <property type="entry name" value="C-type lectin-like"/>
    <property type="match status" value="1"/>
</dbReference>
<dbReference type="InterPro" id="IPR033989">
    <property type="entry name" value="CD209-like_CTLD"/>
</dbReference>